<dbReference type="Proteomes" id="UP001501414">
    <property type="component" value="Unassembled WGS sequence"/>
</dbReference>
<dbReference type="InterPro" id="IPR032710">
    <property type="entry name" value="NTF2-like_dom_sf"/>
</dbReference>
<dbReference type="Gene3D" id="3.10.450.50">
    <property type="match status" value="1"/>
</dbReference>
<evidence type="ECO:0000313" key="3">
    <source>
        <dbReference type="EMBL" id="GAA1385897.1"/>
    </source>
</evidence>
<keyword evidence="4" id="KW-1185">Reference proteome</keyword>
<feature type="domain" description="SnoaL-like" evidence="2">
    <location>
        <begin position="96"/>
        <end position="201"/>
    </location>
</feature>
<dbReference type="InterPro" id="IPR037401">
    <property type="entry name" value="SnoaL-like"/>
</dbReference>
<evidence type="ECO:0000313" key="4">
    <source>
        <dbReference type="Proteomes" id="UP001501414"/>
    </source>
</evidence>
<protein>
    <recommendedName>
        <fullName evidence="2">SnoaL-like domain-containing protein</fullName>
    </recommendedName>
</protein>
<dbReference type="Pfam" id="PF12680">
    <property type="entry name" value="SnoaL_2"/>
    <property type="match status" value="1"/>
</dbReference>
<name>A0ABN1XN43_9PSEU</name>
<feature type="region of interest" description="Disordered" evidence="1">
    <location>
        <begin position="1"/>
        <end position="30"/>
    </location>
</feature>
<evidence type="ECO:0000256" key="1">
    <source>
        <dbReference type="SAM" id="MobiDB-lite"/>
    </source>
</evidence>
<feature type="compositionally biased region" description="Low complexity" evidence="1">
    <location>
        <begin position="1"/>
        <end position="11"/>
    </location>
</feature>
<accession>A0ABN1XN43</accession>
<reference evidence="3 4" key="1">
    <citation type="journal article" date="2019" name="Int. J. Syst. Evol. Microbiol.">
        <title>The Global Catalogue of Microorganisms (GCM) 10K type strain sequencing project: providing services to taxonomists for standard genome sequencing and annotation.</title>
        <authorList>
            <consortium name="The Broad Institute Genomics Platform"/>
            <consortium name="The Broad Institute Genome Sequencing Center for Infectious Disease"/>
            <person name="Wu L."/>
            <person name="Ma J."/>
        </authorList>
    </citation>
    <scope>NUCLEOTIDE SEQUENCE [LARGE SCALE GENOMIC DNA]</scope>
    <source>
        <strain evidence="3 4">JCM 11896</strain>
    </source>
</reference>
<comment type="caution">
    <text evidence="3">The sequence shown here is derived from an EMBL/GenBank/DDBJ whole genome shotgun (WGS) entry which is preliminary data.</text>
</comment>
<organism evidence="3 4">
    <name type="scientific">Pseudonocardia kongjuensis</name>
    <dbReference type="NCBI Taxonomy" id="102227"/>
    <lineage>
        <taxon>Bacteria</taxon>
        <taxon>Bacillati</taxon>
        <taxon>Actinomycetota</taxon>
        <taxon>Actinomycetes</taxon>
        <taxon>Pseudonocardiales</taxon>
        <taxon>Pseudonocardiaceae</taxon>
        <taxon>Pseudonocardia</taxon>
    </lineage>
</organism>
<proteinExistence type="predicted"/>
<evidence type="ECO:0000259" key="2">
    <source>
        <dbReference type="Pfam" id="PF12680"/>
    </source>
</evidence>
<dbReference type="SUPFAM" id="SSF54427">
    <property type="entry name" value="NTF2-like"/>
    <property type="match status" value="1"/>
</dbReference>
<dbReference type="EMBL" id="BAAAJK010000006">
    <property type="protein sequence ID" value="GAA1385897.1"/>
    <property type="molecule type" value="Genomic_DNA"/>
</dbReference>
<gene>
    <name evidence="3" type="ORF">GCM10009613_19050</name>
</gene>
<sequence length="214" mass="23489">METPAASARSSWLRRRRARQNRSISPGPAFRDGRTFALVTGITLAAPRPGDDYLAGHRHARRCTARWAATGTTPTSRERTVTDRTTDPTTDFAALAQRYVDAFNETDPAARRRLVAGLFTADCRYVDPLADVTGHDGVDGFLGVAQDRLPGFEFRLLDAVDAHHDRARFRWQAAPPEVYATGAEPPVIGFDVVVVDADGRIGQVHGFLDRVPAH</sequence>